<dbReference type="PROSITE" id="PS01005">
    <property type="entry name" value="FORMATE_NITRITE_TP_1"/>
    <property type="match status" value="1"/>
</dbReference>
<dbReference type="GO" id="GO:0015513">
    <property type="term" value="F:high-affinity secondary active nitrite transmembrane transporter activity"/>
    <property type="evidence" value="ECO:0007669"/>
    <property type="project" value="TreeGrafter"/>
</dbReference>
<evidence type="ECO:0000256" key="6">
    <source>
        <dbReference type="SAM" id="MobiDB-lite"/>
    </source>
</evidence>
<dbReference type="AlphaFoldDB" id="A0A0X8HVN0"/>
<evidence type="ECO:0000256" key="1">
    <source>
        <dbReference type="ARBA" id="ARBA00004141"/>
    </source>
</evidence>
<organism evidence="8 9">
    <name type="scientific">Eremothecium sinecaudum</name>
    <dbReference type="NCBI Taxonomy" id="45286"/>
    <lineage>
        <taxon>Eukaryota</taxon>
        <taxon>Fungi</taxon>
        <taxon>Dikarya</taxon>
        <taxon>Ascomycota</taxon>
        <taxon>Saccharomycotina</taxon>
        <taxon>Saccharomycetes</taxon>
        <taxon>Saccharomycetales</taxon>
        <taxon>Saccharomycetaceae</taxon>
        <taxon>Eremothecium</taxon>
    </lineage>
</organism>
<evidence type="ECO:0000256" key="7">
    <source>
        <dbReference type="SAM" id="Phobius"/>
    </source>
</evidence>
<dbReference type="PANTHER" id="PTHR30520:SF6">
    <property type="entry name" value="FORMATE_NITRATE FAMILY TRANSPORTER (EUROFUNG)"/>
    <property type="match status" value="1"/>
</dbReference>
<dbReference type="EMBL" id="CP014247">
    <property type="protein sequence ID" value="AMD22269.1"/>
    <property type="molecule type" value="Genomic_DNA"/>
</dbReference>
<feature type="compositionally biased region" description="Basic and acidic residues" evidence="6">
    <location>
        <begin position="296"/>
        <end position="309"/>
    </location>
</feature>
<feature type="transmembrane region" description="Helical" evidence="7">
    <location>
        <begin position="193"/>
        <end position="213"/>
    </location>
</feature>
<sequence>MADDSHYTTPHEAALAIVATAMKKSRLSLDTLLVNSTVGGILFSAGSMLFLAGHAGNLSLIESNPGLLDFLGAVTFVIGLFFVVMNGADLFNSNILFFSVALLRNAVSIYDLIVSWVLSWACNLIGTLFVCYVICHLSGVSSSADWVTASRLIVDQKAAHSFIETFIRGIAGNFFVSLAVYLQLMAKPPHVKLIIMVLPIFTFVAMGFTHVVADMYLIMMGMINGANLSVGRYIWALLLPSTLGNIVGGFIFSAIVPFYLHIIVVERDRKRLYLPEYAVRDEQTDVNVDSRVVRINSDEGRREGSDGSEKSSSTVSQSSGMFEAKSQISLPLHLASGISTLSEIRLRGTRSEDRSHAALPIRGIKTPLASEVNLHNAQNTSDKEMSKHSVNSDPYMGTSSIASLASLSQNSAYKVPTTLHNDTHENTTNYDPLVQMPMQYHPGHSIDTNVTLKLQRSPSTSEKNLGHKLQKTISSLTSPGKIQSTDDRSSLPLSNQECYKFVPGSTPNVGRGNIVRSRSFGQFIKAVSKPFKAPASHDIHEIYRRLSEAGITSTAARASDNIAGVDNYEGVKLPQRDMLFKRNLMKRLSYPDAAALRNDKL</sequence>
<dbReference type="InterPro" id="IPR000292">
    <property type="entry name" value="For/NO2_transpt"/>
</dbReference>
<dbReference type="InterPro" id="IPR024002">
    <property type="entry name" value="For/NO2_transpt_CS"/>
</dbReference>
<protein>
    <submittedName>
        <fullName evidence="8">HGL071Wp</fullName>
    </submittedName>
</protein>
<keyword evidence="2 7" id="KW-0812">Transmembrane</keyword>
<dbReference type="GO" id="GO:0005886">
    <property type="term" value="C:plasma membrane"/>
    <property type="evidence" value="ECO:0007669"/>
    <property type="project" value="TreeGrafter"/>
</dbReference>
<feature type="transmembrane region" description="Helical" evidence="7">
    <location>
        <begin position="32"/>
        <end position="50"/>
    </location>
</feature>
<dbReference type="RefSeq" id="XP_017989265.1">
    <property type="nucleotide sequence ID" value="XM_018133572.1"/>
</dbReference>
<dbReference type="Proteomes" id="UP000243052">
    <property type="component" value="Chromosome vii"/>
</dbReference>
<feature type="region of interest" description="Disordered" evidence="6">
    <location>
        <begin position="290"/>
        <end position="318"/>
    </location>
</feature>
<dbReference type="OrthoDB" id="4829at2759"/>
<feature type="transmembrane region" description="Helical" evidence="7">
    <location>
        <begin position="159"/>
        <end position="181"/>
    </location>
</feature>
<feature type="region of interest" description="Disordered" evidence="6">
    <location>
        <begin position="370"/>
        <end position="394"/>
    </location>
</feature>
<name>A0A0X8HVN0_9SACH</name>
<keyword evidence="3 7" id="KW-1133">Transmembrane helix</keyword>
<evidence type="ECO:0000313" key="8">
    <source>
        <dbReference type="EMBL" id="AMD22269.1"/>
    </source>
</evidence>
<evidence type="ECO:0000313" key="9">
    <source>
        <dbReference type="Proteomes" id="UP000243052"/>
    </source>
</evidence>
<evidence type="ECO:0000256" key="4">
    <source>
        <dbReference type="ARBA" id="ARBA00023136"/>
    </source>
</evidence>
<dbReference type="GeneID" id="28725614"/>
<proteinExistence type="inferred from homology"/>
<keyword evidence="9" id="KW-1185">Reference proteome</keyword>
<evidence type="ECO:0000256" key="5">
    <source>
        <dbReference type="ARBA" id="ARBA00049660"/>
    </source>
</evidence>
<keyword evidence="4 7" id="KW-0472">Membrane</keyword>
<comment type="similarity">
    <text evidence="5">Belongs to the FNT transporter (TC 1.A.16) family.</text>
</comment>
<dbReference type="PANTHER" id="PTHR30520">
    <property type="entry name" value="FORMATE TRANSPORTER-RELATED"/>
    <property type="match status" value="1"/>
</dbReference>
<feature type="transmembrane region" description="Helical" evidence="7">
    <location>
        <begin position="70"/>
        <end position="91"/>
    </location>
</feature>
<feature type="transmembrane region" description="Helical" evidence="7">
    <location>
        <begin position="112"/>
        <end position="139"/>
    </location>
</feature>
<dbReference type="GO" id="GO:0015707">
    <property type="term" value="P:nitrite transport"/>
    <property type="evidence" value="ECO:0007669"/>
    <property type="project" value="TreeGrafter"/>
</dbReference>
<comment type="subcellular location">
    <subcellularLocation>
        <location evidence="1">Membrane</location>
        <topology evidence="1">Multi-pass membrane protein</topology>
    </subcellularLocation>
</comment>
<evidence type="ECO:0000256" key="3">
    <source>
        <dbReference type="ARBA" id="ARBA00022989"/>
    </source>
</evidence>
<dbReference type="NCBIfam" id="TIGR00790">
    <property type="entry name" value="fnt"/>
    <property type="match status" value="1"/>
</dbReference>
<dbReference type="InterPro" id="IPR023271">
    <property type="entry name" value="Aquaporin-like"/>
</dbReference>
<dbReference type="STRING" id="45286.A0A0X8HVN0"/>
<dbReference type="Pfam" id="PF01226">
    <property type="entry name" value="Form_Nir_trans"/>
    <property type="match status" value="1"/>
</dbReference>
<evidence type="ECO:0000256" key="2">
    <source>
        <dbReference type="ARBA" id="ARBA00022692"/>
    </source>
</evidence>
<gene>
    <name evidence="8" type="ORF">AW171_hschr74295</name>
</gene>
<dbReference type="Gene3D" id="1.20.1080.10">
    <property type="entry name" value="Glycerol uptake facilitator protein"/>
    <property type="match status" value="1"/>
</dbReference>
<reference evidence="8 9" key="1">
    <citation type="submission" date="2016-01" db="EMBL/GenBank/DDBJ databases">
        <title>Genome sequence of the yeast Holleya sinecauda.</title>
        <authorList>
            <person name="Dietrich F.S."/>
        </authorList>
    </citation>
    <scope>NUCLEOTIDE SEQUENCE [LARGE SCALE GENOMIC DNA]</scope>
    <source>
        <strain evidence="8 9">ATCC 58844</strain>
    </source>
</reference>
<accession>A0A0X8HVN0</accession>
<feature type="transmembrane region" description="Helical" evidence="7">
    <location>
        <begin position="233"/>
        <end position="260"/>
    </location>
</feature>